<reference evidence="3" key="1">
    <citation type="submission" date="2018-05" db="EMBL/GenBank/DDBJ databases">
        <authorList>
            <person name="Deangelis K."/>
            <person name="Huntemann M."/>
            <person name="Clum A."/>
            <person name="Pillay M."/>
            <person name="Palaniappan K."/>
            <person name="Varghese N."/>
            <person name="Mikhailova N."/>
            <person name="Stamatis D."/>
            <person name="Reddy T."/>
            <person name="Daum C."/>
            <person name="Shapiro N."/>
            <person name="Ivanova N."/>
            <person name="Kyrpides N."/>
            <person name="Woyke T."/>
        </authorList>
    </citation>
    <scope>NUCLEOTIDE SEQUENCE [LARGE SCALE GENOMIC DNA]</scope>
    <source>
        <strain evidence="3">GAS496</strain>
    </source>
</reference>
<reference evidence="2 3" key="2">
    <citation type="submission" date="2018-06" db="EMBL/GenBank/DDBJ databases">
        <title>Sequencing of bacterial isolates from soil warming experiment in Harvard Forest, Massachusetts, USA.</title>
        <authorList>
            <person name="Deangelis K.PhD."/>
        </authorList>
    </citation>
    <scope>NUCLEOTIDE SEQUENCE [LARGE SCALE GENOMIC DNA]</scope>
    <source>
        <strain evidence="2 3">GAS496</strain>
    </source>
</reference>
<evidence type="ECO:0000313" key="3">
    <source>
        <dbReference type="Proteomes" id="UP000247781"/>
    </source>
</evidence>
<comment type="caution">
    <text evidence="2">The sequence shown here is derived from an EMBL/GenBank/DDBJ whole genome shotgun (WGS) entry which is preliminary data.</text>
</comment>
<dbReference type="EMBL" id="QJJU01000034">
    <property type="protein sequence ID" value="PXX00391.1"/>
    <property type="molecule type" value="Genomic_DNA"/>
</dbReference>
<evidence type="ECO:0000313" key="2">
    <source>
        <dbReference type="EMBL" id="PXX00391.1"/>
    </source>
</evidence>
<protein>
    <submittedName>
        <fullName evidence="2">Uncharacterized protein</fullName>
    </submittedName>
</protein>
<dbReference type="Proteomes" id="UP000247781">
    <property type="component" value="Unassembled WGS sequence"/>
</dbReference>
<gene>
    <name evidence="2" type="ORF">C8E89_13443</name>
</gene>
<evidence type="ECO:0000256" key="1">
    <source>
        <dbReference type="SAM" id="MobiDB-lite"/>
    </source>
</evidence>
<dbReference type="AlphaFoldDB" id="A0A318HEU7"/>
<organism evidence="2 3">
    <name type="scientific">Mycolicibacterium moriokaense</name>
    <dbReference type="NCBI Taxonomy" id="39691"/>
    <lineage>
        <taxon>Bacteria</taxon>
        <taxon>Bacillati</taxon>
        <taxon>Actinomycetota</taxon>
        <taxon>Actinomycetes</taxon>
        <taxon>Mycobacteriales</taxon>
        <taxon>Mycobacteriaceae</taxon>
        <taxon>Mycolicibacterium</taxon>
    </lineage>
</organism>
<accession>A0A318HEU7</accession>
<name>A0A318HEU7_9MYCO</name>
<sequence length="52" mass="5264">MALRIAPPILGPIGKGPAVGDTETRRKNLAEGLAVQEASPDNVPCCGGHPTS</sequence>
<keyword evidence="3" id="KW-1185">Reference proteome</keyword>
<feature type="region of interest" description="Disordered" evidence="1">
    <location>
        <begin position="1"/>
        <end position="52"/>
    </location>
</feature>
<proteinExistence type="predicted"/>